<evidence type="ECO:0000313" key="3">
    <source>
        <dbReference type="EMBL" id="GCE10984.1"/>
    </source>
</evidence>
<comment type="caution">
    <text evidence="3">The sequence shown here is derived from an EMBL/GenBank/DDBJ whole genome shotgun (WGS) entry which is preliminary data.</text>
</comment>
<name>A0A401ZW81_9CHLR</name>
<sequence length="321" mass="36172">MPEQREITTDRLADVLQITLLSHQTGILTVKRRNGNQHEEGIVAFNDGEMIEIRTGYLSGVQALQALKSWGLCRYLFRHQTVAEIQTFLRTLSAPSTPTPALPPPSLPQMQTLNSPITPAFPQPALPTSPWHQASSPNWNQPNTDQHHYLQDTEPIAPFSQTQHPEYSPRLTPQQYSPRASSPQHPEYNPRASSPQHPEYNSRASSPQHPEYNSRASSPQHPEYHPVKQAQYIAVPNPRASKPQPDRMTPLSGIPTPIRNERLGDVVSQLDQAGLTRAHRQLYLLINGERNLLDLSAISKRSPEEVQRLLNDLVHTGFIHF</sequence>
<evidence type="ECO:0000259" key="2">
    <source>
        <dbReference type="Pfam" id="PF14332"/>
    </source>
</evidence>
<proteinExistence type="predicted"/>
<keyword evidence="4" id="KW-1185">Reference proteome</keyword>
<evidence type="ECO:0000313" key="4">
    <source>
        <dbReference type="Proteomes" id="UP000287352"/>
    </source>
</evidence>
<dbReference type="Pfam" id="PF14332">
    <property type="entry name" value="DUF4388"/>
    <property type="match status" value="1"/>
</dbReference>
<dbReference type="InterPro" id="IPR025497">
    <property type="entry name" value="PatA-like_N"/>
</dbReference>
<dbReference type="AlphaFoldDB" id="A0A401ZW81"/>
<feature type="region of interest" description="Disordered" evidence="1">
    <location>
        <begin position="95"/>
        <end position="147"/>
    </location>
</feature>
<reference evidence="4" key="1">
    <citation type="submission" date="2018-12" db="EMBL/GenBank/DDBJ databases">
        <title>Tengunoibacter tsumagoiensis gen. nov., sp. nov., Dictyobacter kobayashii sp. nov., D. alpinus sp. nov., and D. joshuensis sp. nov. and description of Dictyobacteraceae fam. nov. within the order Ktedonobacterales isolated from Tengu-no-mugimeshi.</title>
        <authorList>
            <person name="Wang C.M."/>
            <person name="Zheng Y."/>
            <person name="Sakai Y."/>
            <person name="Toyoda A."/>
            <person name="Minakuchi Y."/>
            <person name="Abe K."/>
            <person name="Yokota A."/>
            <person name="Yabe S."/>
        </authorList>
    </citation>
    <scope>NUCLEOTIDE SEQUENCE [LARGE SCALE GENOMIC DNA]</scope>
    <source>
        <strain evidence="4">Uno3</strain>
    </source>
</reference>
<evidence type="ECO:0000256" key="1">
    <source>
        <dbReference type="SAM" id="MobiDB-lite"/>
    </source>
</evidence>
<protein>
    <recommendedName>
        <fullName evidence="2">PatA-like N-terminal domain-containing protein</fullName>
    </recommendedName>
</protein>
<feature type="region of interest" description="Disordered" evidence="1">
    <location>
        <begin position="159"/>
        <end position="222"/>
    </location>
</feature>
<feature type="compositionally biased region" description="Polar residues" evidence="1">
    <location>
        <begin position="130"/>
        <end position="144"/>
    </location>
</feature>
<dbReference type="RefSeq" id="WP_126578539.1">
    <property type="nucleotide sequence ID" value="NZ_BIFR01000001.1"/>
</dbReference>
<feature type="domain" description="PatA-like N-terminal" evidence="2">
    <location>
        <begin position="12"/>
        <end position="68"/>
    </location>
</feature>
<feature type="compositionally biased region" description="Polar residues" evidence="1">
    <location>
        <begin position="159"/>
        <end position="184"/>
    </location>
</feature>
<accession>A0A401ZW81</accession>
<dbReference type="EMBL" id="BIFR01000001">
    <property type="protein sequence ID" value="GCE10984.1"/>
    <property type="molecule type" value="Genomic_DNA"/>
</dbReference>
<gene>
    <name evidence="3" type="ORF">KTT_08430</name>
</gene>
<feature type="compositionally biased region" description="Pro residues" evidence="1">
    <location>
        <begin position="97"/>
        <end position="107"/>
    </location>
</feature>
<organism evidence="3 4">
    <name type="scientific">Tengunoibacter tsumagoiensis</name>
    <dbReference type="NCBI Taxonomy" id="2014871"/>
    <lineage>
        <taxon>Bacteria</taxon>
        <taxon>Bacillati</taxon>
        <taxon>Chloroflexota</taxon>
        <taxon>Ktedonobacteria</taxon>
        <taxon>Ktedonobacterales</taxon>
        <taxon>Dictyobacteraceae</taxon>
        <taxon>Tengunoibacter</taxon>
    </lineage>
</organism>
<dbReference type="Proteomes" id="UP000287352">
    <property type="component" value="Unassembled WGS sequence"/>
</dbReference>